<name>A0A2U3E2I3_PURLI</name>
<feature type="region of interest" description="Disordered" evidence="1">
    <location>
        <begin position="231"/>
        <end position="260"/>
    </location>
</feature>
<organism evidence="2 3">
    <name type="scientific">Purpureocillium lilacinum</name>
    <name type="common">Paecilomyces lilacinus</name>
    <dbReference type="NCBI Taxonomy" id="33203"/>
    <lineage>
        <taxon>Eukaryota</taxon>
        <taxon>Fungi</taxon>
        <taxon>Dikarya</taxon>
        <taxon>Ascomycota</taxon>
        <taxon>Pezizomycotina</taxon>
        <taxon>Sordariomycetes</taxon>
        <taxon>Hypocreomycetidae</taxon>
        <taxon>Hypocreales</taxon>
        <taxon>Ophiocordycipitaceae</taxon>
        <taxon>Purpureocillium</taxon>
    </lineage>
</organism>
<sequence>MPKDRRVPLVCWDHPTFRRRASESDEAIAGDALSAAYGGGDRGVAPAPGGEGGDLRTRRQAEHDGFVPRLAPKPYICVRRLGARCAFSSFRNQGSRRSSAKQRTGFGGWPDYKRLWSHTHKDGHTQQMMLMLTPKEPSHPPNRPSFADGPSLALARDQGAPSLRSRPTPSSPQGQPARRRARSSLELGRRPDDSFAGQPVCWVAGLPHSGQRSSAVVLTAGDGPIVRALKRNRAAPGSKHRLSRTQRCQKSKAEPSGRPATEPYRRALLELWGWASRPIPRWASPRTGGTLLSSPGPWLWHPAPLPAVLRSSQVAILPGLWLVRDPARLPFRYARAQDQLAPWLGVTVASTTVGWLRAVACNTRTSPQPVRVTKYRAIRRHSSPRPRLGLALASQGTMVQGVMTLGMQRRRQLRSEGKSITDPRRSVEIVPVGALIEIAGSLRMGALLHALYDSSSTSLLVRLQANSSPLAVGVANDSGRVVQPTGSAWAALRRPVVTHSRPIAKCSVRGHIAMSPLQHIGILIPLVPFVARFVQWQVTACRHTHRPPPPRFQGPRAMTRGREWLHRALQGLSSGCRPARLKAAWHCRNCDADGCVDVGQPSWSKGLPGQAKRLPLPRVFARRSHALGRRAFHQASPAMPPREGALNGAGSLVFIHHHPAATIQSLREIDPRPLQFDSSEAGIMFSRPATRRASHTHSTNRCPRPISSLELSDPHYTRPPSSAPGGQDTSRTYVISPPEAPPEAILQESESTRLALTGTGTANTHPLKMASHSWHPELFLDACDTAYSSADGWIAGVRCWPGDHAPATETTLAPSSLLLNSRYPWGGGQLNGLRCDVLVSYCARGADYHDAGPGETFSVAFQP</sequence>
<comment type="caution">
    <text evidence="2">The sequence shown here is derived from an EMBL/GenBank/DDBJ whole genome shotgun (WGS) entry which is preliminary data.</text>
</comment>
<gene>
    <name evidence="2" type="ORF">PCL_01773</name>
</gene>
<proteinExistence type="predicted"/>
<feature type="region of interest" description="Disordered" evidence="1">
    <location>
        <begin position="133"/>
        <end position="193"/>
    </location>
</feature>
<evidence type="ECO:0000256" key="1">
    <source>
        <dbReference type="SAM" id="MobiDB-lite"/>
    </source>
</evidence>
<evidence type="ECO:0000313" key="3">
    <source>
        <dbReference type="Proteomes" id="UP000245956"/>
    </source>
</evidence>
<evidence type="ECO:0000313" key="2">
    <source>
        <dbReference type="EMBL" id="PWI68684.1"/>
    </source>
</evidence>
<accession>A0A2U3E2I3</accession>
<feature type="region of interest" description="Disordered" evidence="1">
    <location>
        <begin position="35"/>
        <end position="57"/>
    </location>
</feature>
<dbReference type="AlphaFoldDB" id="A0A2U3E2I3"/>
<feature type="region of interest" description="Disordered" evidence="1">
    <location>
        <begin position="687"/>
        <end position="738"/>
    </location>
</feature>
<protein>
    <submittedName>
        <fullName evidence="2">Uncharacterized protein</fullName>
    </submittedName>
</protein>
<feature type="compositionally biased region" description="Low complexity" evidence="1">
    <location>
        <begin position="161"/>
        <end position="172"/>
    </location>
</feature>
<reference evidence="2 3" key="1">
    <citation type="journal article" date="2016" name="Front. Microbiol.">
        <title>Genome and transcriptome sequences reveal the specific parasitism of the nematophagous Purpureocillium lilacinum 36-1.</title>
        <authorList>
            <person name="Xie J."/>
            <person name="Li S."/>
            <person name="Mo C."/>
            <person name="Xiao X."/>
            <person name="Peng D."/>
            <person name="Wang G."/>
            <person name="Xiao Y."/>
        </authorList>
    </citation>
    <scope>NUCLEOTIDE SEQUENCE [LARGE SCALE GENOMIC DNA]</scope>
    <source>
        <strain evidence="2 3">36-1</strain>
    </source>
</reference>
<feature type="compositionally biased region" description="Basic residues" evidence="1">
    <location>
        <begin position="231"/>
        <end position="250"/>
    </location>
</feature>
<dbReference type="Proteomes" id="UP000245956">
    <property type="component" value="Unassembled WGS sequence"/>
</dbReference>
<dbReference type="EMBL" id="LCWV01000014">
    <property type="protein sequence ID" value="PWI68684.1"/>
    <property type="molecule type" value="Genomic_DNA"/>
</dbReference>